<protein>
    <submittedName>
        <fullName evidence="1">Uncharacterized protein</fullName>
    </submittedName>
</protein>
<dbReference type="EMBL" id="GBRH01201246">
    <property type="protein sequence ID" value="JAD96649.1"/>
    <property type="molecule type" value="Transcribed_RNA"/>
</dbReference>
<evidence type="ECO:0000313" key="1">
    <source>
        <dbReference type="EMBL" id="JAD96649.1"/>
    </source>
</evidence>
<accession>A0A0A9E7D5</accession>
<name>A0A0A9E7D5_ARUDO</name>
<reference evidence="1" key="1">
    <citation type="submission" date="2014-09" db="EMBL/GenBank/DDBJ databases">
        <authorList>
            <person name="Magalhaes I.L.F."/>
            <person name="Oliveira U."/>
            <person name="Santos F.R."/>
            <person name="Vidigal T.H.D.A."/>
            <person name="Brescovit A.D."/>
            <person name="Santos A.J."/>
        </authorList>
    </citation>
    <scope>NUCLEOTIDE SEQUENCE</scope>
    <source>
        <tissue evidence="1">Shoot tissue taken approximately 20 cm above the soil surface</tissue>
    </source>
</reference>
<sequence>MYIWSLVV</sequence>
<proteinExistence type="predicted"/>
<organism evidence="1">
    <name type="scientific">Arundo donax</name>
    <name type="common">Giant reed</name>
    <name type="synonym">Donax arundinaceus</name>
    <dbReference type="NCBI Taxonomy" id="35708"/>
    <lineage>
        <taxon>Eukaryota</taxon>
        <taxon>Viridiplantae</taxon>
        <taxon>Streptophyta</taxon>
        <taxon>Embryophyta</taxon>
        <taxon>Tracheophyta</taxon>
        <taxon>Spermatophyta</taxon>
        <taxon>Magnoliopsida</taxon>
        <taxon>Liliopsida</taxon>
        <taxon>Poales</taxon>
        <taxon>Poaceae</taxon>
        <taxon>PACMAD clade</taxon>
        <taxon>Arundinoideae</taxon>
        <taxon>Arundineae</taxon>
        <taxon>Arundo</taxon>
    </lineage>
</organism>
<reference evidence="1" key="2">
    <citation type="journal article" date="2015" name="Data Brief">
        <title>Shoot transcriptome of the giant reed, Arundo donax.</title>
        <authorList>
            <person name="Barrero R.A."/>
            <person name="Guerrero F.D."/>
            <person name="Moolhuijzen P."/>
            <person name="Goolsby J.A."/>
            <person name="Tidwell J."/>
            <person name="Bellgard S.E."/>
            <person name="Bellgard M.I."/>
        </authorList>
    </citation>
    <scope>NUCLEOTIDE SEQUENCE</scope>
    <source>
        <tissue evidence="1">Shoot tissue taken approximately 20 cm above the soil surface</tissue>
    </source>
</reference>